<reference evidence="1 2" key="2">
    <citation type="journal article" date="2022" name="Mol. Ecol. Resour.">
        <title>The genomes of chicory, endive, great burdock and yacon provide insights into Asteraceae paleo-polyploidization history and plant inulin production.</title>
        <authorList>
            <person name="Fan W."/>
            <person name="Wang S."/>
            <person name="Wang H."/>
            <person name="Wang A."/>
            <person name="Jiang F."/>
            <person name="Liu H."/>
            <person name="Zhao H."/>
            <person name="Xu D."/>
            <person name="Zhang Y."/>
        </authorList>
    </citation>
    <scope>NUCLEOTIDE SEQUENCE [LARGE SCALE GENOMIC DNA]</scope>
    <source>
        <strain evidence="2">cv. Yunnan</strain>
        <tissue evidence="1">Leaves</tissue>
    </source>
</reference>
<accession>A0ACB9GLD4</accession>
<dbReference type="Proteomes" id="UP001056120">
    <property type="component" value="Linkage Group LG14"/>
</dbReference>
<evidence type="ECO:0000313" key="2">
    <source>
        <dbReference type="Proteomes" id="UP001056120"/>
    </source>
</evidence>
<reference evidence="2" key="1">
    <citation type="journal article" date="2022" name="Mol. Ecol. Resour.">
        <title>The genomes of chicory, endive, great burdock and yacon provide insights into Asteraceae palaeo-polyploidization history and plant inulin production.</title>
        <authorList>
            <person name="Fan W."/>
            <person name="Wang S."/>
            <person name="Wang H."/>
            <person name="Wang A."/>
            <person name="Jiang F."/>
            <person name="Liu H."/>
            <person name="Zhao H."/>
            <person name="Xu D."/>
            <person name="Zhang Y."/>
        </authorList>
    </citation>
    <scope>NUCLEOTIDE SEQUENCE [LARGE SCALE GENOMIC DNA]</scope>
    <source>
        <strain evidence="2">cv. Yunnan</strain>
    </source>
</reference>
<gene>
    <name evidence="1" type="ORF">L1987_42621</name>
</gene>
<name>A0ACB9GLD4_9ASTR</name>
<comment type="caution">
    <text evidence="1">The sequence shown here is derived from an EMBL/GenBank/DDBJ whole genome shotgun (WGS) entry which is preliminary data.</text>
</comment>
<sequence>MPVEKVRYCSPTNKNWIYCSGSVDYQWIGLRNLASRLSDEEKSVESAGSANTLPIGHSKIGEVDRCREEIESPNFGLYIPRFYKGHESNICSFSSLLQLKQSSYATCTEFETETLKTKIHYRMYFMASVS</sequence>
<dbReference type="EMBL" id="CM042031">
    <property type="protein sequence ID" value="KAI3783537.1"/>
    <property type="molecule type" value="Genomic_DNA"/>
</dbReference>
<protein>
    <submittedName>
        <fullName evidence="1">Uncharacterized protein</fullName>
    </submittedName>
</protein>
<keyword evidence="2" id="KW-1185">Reference proteome</keyword>
<evidence type="ECO:0000313" key="1">
    <source>
        <dbReference type="EMBL" id="KAI3783537.1"/>
    </source>
</evidence>
<proteinExistence type="predicted"/>
<organism evidence="1 2">
    <name type="scientific">Smallanthus sonchifolius</name>
    <dbReference type="NCBI Taxonomy" id="185202"/>
    <lineage>
        <taxon>Eukaryota</taxon>
        <taxon>Viridiplantae</taxon>
        <taxon>Streptophyta</taxon>
        <taxon>Embryophyta</taxon>
        <taxon>Tracheophyta</taxon>
        <taxon>Spermatophyta</taxon>
        <taxon>Magnoliopsida</taxon>
        <taxon>eudicotyledons</taxon>
        <taxon>Gunneridae</taxon>
        <taxon>Pentapetalae</taxon>
        <taxon>asterids</taxon>
        <taxon>campanulids</taxon>
        <taxon>Asterales</taxon>
        <taxon>Asteraceae</taxon>
        <taxon>Asteroideae</taxon>
        <taxon>Heliantheae alliance</taxon>
        <taxon>Millerieae</taxon>
        <taxon>Smallanthus</taxon>
    </lineage>
</organism>